<sequence>MFIFIAPEDAYLGRWGVKDDPTSPLCHGKQTIEHVLSYYKVAGARGSTTVLQELAIPICDAKGLPVQPKERALVKYLHQKVGPILGGLAAIMDTQWKILVDECDDWDLFFDLFEWKKAPKSPKAQECGLSSYSLQIVMVELIVTYERRMEGANLWIETWEKLVINPRYCL</sequence>
<gene>
    <name evidence="1" type="ORF">PoB_002431500</name>
</gene>
<reference evidence="1 2" key="1">
    <citation type="journal article" date="2021" name="Elife">
        <title>Chloroplast acquisition without the gene transfer in kleptoplastic sea slugs, Plakobranchus ocellatus.</title>
        <authorList>
            <person name="Maeda T."/>
            <person name="Takahashi S."/>
            <person name="Yoshida T."/>
            <person name="Shimamura S."/>
            <person name="Takaki Y."/>
            <person name="Nagai Y."/>
            <person name="Toyoda A."/>
            <person name="Suzuki Y."/>
            <person name="Arimoto A."/>
            <person name="Ishii H."/>
            <person name="Satoh N."/>
            <person name="Nishiyama T."/>
            <person name="Hasebe M."/>
            <person name="Maruyama T."/>
            <person name="Minagawa J."/>
            <person name="Obokata J."/>
            <person name="Shigenobu S."/>
        </authorList>
    </citation>
    <scope>NUCLEOTIDE SEQUENCE [LARGE SCALE GENOMIC DNA]</scope>
</reference>
<accession>A0AAV3ZT70</accession>
<organism evidence="1 2">
    <name type="scientific">Plakobranchus ocellatus</name>
    <dbReference type="NCBI Taxonomy" id="259542"/>
    <lineage>
        <taxon>Eukaryota</taxon>
        <taxon>Metazoa</taxon>
        <taxon>Spiralia</taxon>
        <taxon>Lophotrochozoa</taxon>
        <taxon>Mollusca</taxon>
        <taxon>Gastropoda</taxon>
        <taxon>Heterobranchia</taxon>
        <taxon>Euthyneura</taxon>
        <taxon>Panpulmonata</taxon>
        <taxon>Sacoglossa</taxon>
        <taxon>Placobranchoidea</taxon>
        <taxon>Plakobranchidae</taxon>
        <taxon>Plakobranchus</taxon>
    </lineage>
</organism>
<evidence type="ECO:0000313" key="2">
    <source>
        <dbReference type="Proteomes" id="UP000735302"/>
    </source>
</evidence>
<comment type="caution">
    <text evidence="1">The sequence shown here is derived from an EMBL/GenBank/DDBJ whole genome shotgun (WGS) entry which is preliminary data.</text>
</comment>
<evidence type="ECO:0000313" key="1">
    <source>
        <dbReference type="EMBL" id="GFN97809.1"/>
    </source>
</evidence>
<keyword evidence="1" id="KW-0548">Nucleotidyltransferase</keyword>
<keyword evidence="2" id="KW-1185">Reference proteome</keyword>
<dbReference type="GO" id="GO:0003964">
    <property type="term" value="F:RNA-directed DNA polymerase activity"/>
    <property type="evidence" value="ECO:0007669"/>
    <property type="project" value="UniProtKB-KW"/>
</dbReference>
<keyword evidence="1" id="KW-0808">Transferase</keyword>
<keyword evidence="1" id="KW-0695">RNA-directed DNA polymerase</keyword>
<name>A0AAV3ZT70_9GAST</name>
<protein>
    <submittedName>
        <fullName evidence="1">Reverse transcriptase</fullName>
    </submittedName>
</protein>
<proteinExistence type="predicted"/>
<dbReference type="Proteomes" id="UP000735302">
    <property type="component" value="Unassembled WGS sequence"/>
</dbReference>
<dbReference type="AlphaFoldDB" id="A0AAV3ZT70"/>
<dbReference type="EMBL" id="BLXT01002813">
    <property type="protein sequence ID" value="GFN97809.1"/>
    <property type="molecule type" value="Genomic_DNA"/>
</dbReference>